<evidence type="ECO:0000256" key="1">
    <source>
        <dbReference type="ARBA" id="ARBA00010454"/>
    </source>
</evidence>
<dbReference type="FunCoup" id="A0A2K1JFZ2">
    <property type="interactions" value="4713"/>
</dbReference>
<reference evidence="13" key="3">
    <citation type="submission" date="2020-12" db="UniProtKB">
        <authorList>
            <consortium name="EnsemblPlants"/>
        </authorList>
    </citation>
    <scope>IDENTIFICATION</scope>
</reference>
<comment type="similarity">
    <text evidence="1">Belongs to the VPS18 family.</text>
</comment>
<proteinExistence type="inferred from homology"/>
<reference evidence="12 14" key="2">
    <citation type="journal article" date="2018" name="Plant J.">
        <title>The Physcomitrella patens chromosome-scale assembly reveals moss genome structure and evolution.</title>
        <authorList>
            <person name="Lang D."/>
            <person name="Ullrich K.K."/>
            <person name="Murat F."/>
            <person name="Fuchs J."/>
            <person name="Jenkins J."/>
            <person name="Haas F.B."/>
            <person name="Piednoel M."/>
            <person name="Gundlach H."/>
            <person name="Van Bel M."/>
            <person name="Meyberg R."/>
            <person name="Vives C."/>
            <person name="Morata J."/>
            <person name="Symeonidi A."/>
            <person name="Hiss M."/>
            <person name="Muchero W."/>
            <person name="Kamisugi Y."/>
            <person name="Saleh O."/>
            <person name="Blanc G."/>
            <person name="Decker E.L."/>
            <person name="van Gessel N."/>
            <person name="Grimwood J."/>
            <person name="Hayes R.D."/>
            <person name="Graham S.W."/>
            <person name="Gunter L.E."/>
            <person name="McDaniel S.F."/>
            <person name="Hoernstein S.N.W."/>
            <person name="Larsson A."/>
            <person name="Li F.W."/>
            <person name="Perroud P.F."/>
            <person name="Phillips J."/>
            <person name="Ranjan P."/>
            <person name="Rokshar D.S."/>
            <person name="Rothfels C.J."/>
            <person name="Schneider L."/>
            <person name="Shu S."/>
            <person name="Stevenson D.W."/>
            <person name="Thummler F."/>
            <person name="Tillich M."/>
            <person name="Villarreal Aguilar J.C."/>
            <person name="Widiez T."/>
            <person name="Wong G.K."/>
            <person name="Wymore A."/>
            <person name="Zhang Y."/>
            <person name="Zimmer A.D."/>
            <person name="Quatrano R.S."/>
            <person name="Mayer K.F.X."/>
            <person name="Goodstein D."/>
            <person name="Casacuberta J.M."/>
            <person name="Vandepoele K."/>
            <person name="Reski R."/>
            <person name="Cuming A.C."/>
            <person name="Tuskan G.A."/>
            <person name="Maumus F."/>
            <person name="Salse J."/>
            <person name="Schmutz J."/>
            <person name="Rensing S.A."/>
        </authorList>
    </citation>
    <scope>NUCLEOTIDE SEQUENCE [LARGE SCALE GENOMIC DNA]</scope>
    <source>
        <strain evidence="13 14">cv. Gransden 2004</strain>
    </source>
</reference>
<dbReference type="InterPro" id="IPR058919">
    <property type="entry name" value="Pep3/Vps18_RING_C"/>
</dbReference>
<keyword evidence="3" id="KW-0863">Zinc-finger</keyword>
<dbReference type="PANTHER" id="PTHR23323">
    <property type="entry name" value="VACUOLAR PROTEIN SORTING-ASSOCIATED PROTEIN"/>
    <property type="match status" value="1"/>
</dbReference>
<feature type="region of interest" description="Disordered" evidence="9">
    <location>
        <begin position="1"/>
        <end position="26"/>
    </location>
</feature>
<sequence>MSGWEPSDWYSGGGEPQSTVEDAPDGDGFLRNNESSIFSVDTLERNASKGHGLVTSVAAGNNVLLVGTNKGWIVRHDFLGENDTLELDLSARGIEQWIPKVFIDPGGRHSIFTVCSNATADTYYLHGKWRKPRMFSRLKGSTVSSVAWNRAQINEAFTREVIVGTTSGQLYETAVEEKDKKEKFCKLLFELSEVPEPFIGVQMEVVNLGSTTRYFVMAATPSRLYIFQGTGSLEAVFKAYSEGPPHFTELPGAIPNSELQFYGKQRRAERFAWLAGPGIYHGHLNLGTTQSANHTHDEESNVEHKWLLEYSKLIDGPGTPKPLSLALSEYHFLVLMNNVLKIVNRVSQKVVEEQRFDLRSDLGSPTMLGLCSDMAGGAYYAYDENSIYEITVQDEGRDMWQVYLGLKEYTAALEACRDLAQRDSVYAAQAEAAFEVKDYERAGSFWAKTATVSTFEEIALKFVTVGEQDALRTYLLRKLDFLGKEDRSQITMIATWAAELYLDKINRLLLDVDDEKEVDENEGSIGNSEYHSTVREFRAFLSDCKDVLDEATTVKLLGSYGRVEELVYYAGLKEQYETLLHHFVQQGEAKKALAVLRKPSVSPELQYKFAPALIMLDPHETVDSWTSTGLNLNPRQLIPALMRYSSERRPRDEPNAAIRYLEYCIVRQQNQDSAVHNLLLSLYAKQPEDTALLRFLEARYGKGRMEGPDYFYDPKYALRLCLEQKQMRACVYIYGMMGMHEEAVALALQLDPEMAKVEADKVEDNEELRKKLWLMVARHVIQQGKATKGENIRKAIAFLKETDGLLKIEDILPFFPDFSLIDDFKEAICASLEDYNRQIEELKRDMNDATHGAENIRSDITALSQRYAVVKRDETCKVCGQRILASKGAQGAAGVARSYTSLVAPFYVFPCEHAFHAQCLTDYVLQHTDKSEQERIRGLLRQITSLGFKEASSRSSKSVYNGHDEEVDTANGNMSPMDKVRAQIDDAVAGECPFCGELMIKEIAEAFISSEETDVVSSWSIGGAGTGSISSVEYGLA</sequence>
<keyword evidence="4" id="KW-0862">Zinc</keyword>
<dbReference type="STRING" id="3218.A0A2K1JFZ2"/>
<dbReference type="RefSeq" id="XP_024394366.1">
    <property type="nucleotide sequence ID" value="XM_024538598.2"/>
</dbReference>
<dbReference type="GO" id="GO:0048284">
    <property type="term" value="P:organelle fusion"/>
    <property type="evidence" value="ECO:0000318"/>
    <property type="project" value="GO_Central"/>
</dbReference>
<keyword evidence="5" id="KW-0472">Membrane</keyword>
<organism evidence="12">
    <name type="scientific">Physcomitrium patens</name>
    <name type="common">Spreading-leaved earth moss</name>
    <name type="synonym">Physcomitrella patens</name>
    <dbReference type="NCBI Taxonomy" id="3218"/>
    <lineage>
        <taxon>Eukaryota</taxon>
        <taxon>Viridiplantae</taxon>
        <taxon>Streptophyta</taxon>
        <taxon>Embryophyta</taxon>
        <taxon>Bryophyta</taxon>
        <taxon>Bryophytina</taxon>
        <taxon>Bryopsida</taxon>
        <taxon>Funariidae</taxon>
        <taxon>Funariales</taxon>
        <taxon>Funariaceae</taxon>
        <taxon>Physcomitrium</taxon>
    </lineage>
</organism>
<dbReference type="InterPro" id="IPR007810">
    <property type="entry name" value="Pep3/Vps18_beta-prop"/>
</dbReference>
<dbReference type="PaxDb" id="3218-PP1S396_8V6.1"/>
<feature type="domain" description="Pep3/Vps18 RING C-terminal" evidence="11">
    <location>
        <begin position="902"/>
        <end position="945"/>
    </location>
</feature>
<dbReference type="EnsemblPlants" id="Pp3c14_1240V3.3">
    <property type="protein sequence ID" value="Pp3c14_1240V3.3"/>
    <property type="gene ID" value="Pp3c14_1240"/>
</dbReference>
<keyword evidence="2" id="KW-0479">Metal-binding</keyword>
<dbReference type="Pfam" id="PF26148">
    <property type="entry name" value="VPS18_RING_C"/>
    <property type="match status" value="1"/>
</dbReference>
<feature type="repeat" description="CHCR" evidence="7">
    <location>
        <begin position="629"/>
        <end position="789"/>
    </location>
</feature>
<dbReference type="EMBL" id="ABEU02000014">
    <property type="protein sequence ID" value="PNR40451.1"/>
    <property type="molecule type" value="Genomic_DNA"/>
</dbReference>
<evidence type="ECO:0000259" key="10">
    <source>
        <dbReference type="Pfam" id="PF05131"/>
    </source>
</evidence>
<keyword evidence="8" id="KW-0175">Coiled coil</keyword>
<dbReference type="PROSITE" id="PS50236">
    <property type="entry name" value="CHCR"/>
    <property type="match status" value="1"/>
</dbReference>
<dbReference type="GO" id="GO:0006904">
    <property type="term" value="P:vesicle docking involved in exocytosis"/>
    <property type="evidence" value="ECO:0000318"/>
    <property type="project" value="GO_Central"/>
</dbReference>
<evidence type="ECO:0000256" key="4">
    <source>
        <dbReference type="ARBA" id="ARBA00022833"/>
    </source>
</evidence>
<keyword evidence="14" id="KW-1185">Reference proteome</keyword>
<evidence type="ECO:0000259" key="11">
    <source>
        <dbReference type="Pfam" id="PF26148"/>
    </source>
</evidence>
<dbReference type="Proteomes" id="UP000006727">
    <property type="component" value="Chromosome 14"/>
</dbReference>
<evidence type="ECO:0000313" key="12">
    <source>
        <dbReference type="EMBL" id="PNR40451.1"/>
    </source>
</evidence>
<dbReference type="GO" id="GO:0006886">
    <property type="term" value="P:intracellular protein transport"/>
    <property type="evidence" value="ECO:0007669"/>
    <property type="project" value="UniProtKB-UniRule"/>
</dbReference>
<evidence type="ECO:0000313" key="14">
    <source>
        <dbReference type="Proteomes" id="UP000006727"/>
    </source>
</evidence>
<dbReference type="GO" id="GO:0030897">
    <property type="term" value="C:HOPS complex"/>
    <property type="evidence" value="ECO:0000318"/>
    <property type="project" value="GO_Central"/>
</dbReference>
<evidence type="ECO:0000256" key="3">
    <source>
        <dbReference type="ARBA" id="ARBA00022771"/>
    </source>
</evidence>
<dbReference type="GO" id="GO:0007032">
    <property type="term" value="P:endosome organization"/>
    <property type="evidence" value="ECO:0000318"/>
    <property type="project" value="GO_Central"/>
</dbReference>
<evidence type="ECO:0000256" key="7">
    <source>
        <dbReference type="PROSITE-ProRule" id="PRU01006"/>
    </source>
</evidence>
<evidence type="ECO:0000256" key="6">
    <source>
        <dbReference type="ARBA" id="ARBA00029433"/>
    </source>
</evidence>
<feature type="coiled-coil region" evidence="8">
    <location>
        <begin position="825"/>
        <end position="859"/>
    </location>
</feature>
<evidence type="ECO:0000256" key="8">
    <source>
        <dbReference type="SAM" id="Coils"/>
    </source>
</evidence>
<comment type="subcellular location">
    <subcellularLocation>
        <location evidence="6">Endomembrane system</location>
        <topology evidence="6">Peripheral membrane protein</topology>
        <orientation evidence="6">Cytoplasmic side</orientation>
    </subcellularLocation>
</comment>
<reference evidence="12 14" key="1">
    <citation type="journal article" date="2008" name="Science">
        <title>The Physcomitrella genome reveals evolutionary insights into the conquest of land by plants.</title>
        <authorList>
            <person name="Rensing S."/>
            <person name="Lang D."/>
            <person name="Zimmer A."/>
            <person name="Terry A."/>
            <person name="Salamov A."/>
            <person name="Shapiro H."/>
            <person name="Nishiyama T."/>
            <person name="Perroud P.-F."/>
            <person name="Lindquist E."/>
            <person name="Kamisugi Y."/>
            <person name="Tanahashi T."/>
            <person name="Sakakibara K."/>
            <person name="Fujita T."/>
            <person name="Oishi K."/>
            <person name="Shin-I T."/>
            <person name="Kuroki Y."/>
            <person name="Toyoda A."/>
            <person name="Suzuki Y."/>
            <person name="Hashimoto A."/>
            <person name="Yamaguchi K."/>
            <person name="Sugano A."/>
            <person name="Kohara Y."/>
            <person name="Fujiyama A."/>
            <person name="Anterola A."/>
            <person name="Aoki S."/>
            <person name="Ashton N."/>
            <person name="Barbazuk W.B."/>
            <person name="Barker E."/>
            <person name="Bennetzen J."/>
            <person name="Bezanilla M."/>
            <person name="Blankenship R."/>
            <person name="Cho S.H."/>
            <person name="Dutcher S."/>
            <person name="Estelle M."/>
            <person name="Fawcett J.A."/>
            <person name="Gundlach H."/>
            <person name="Hanada K."/>
            <person name="Heyl A."/>
            <person name="Hicks K.A."/>
            <person name="Hugh J."/>
            <person name="Lohr M."/>
            <person name="Mayer K."/>
            <person name="Melkozernov A."/>
            <person name="Murata T."/>
            <person name="Nelson D."/>
            <person name="Pils B."/>
            <person name="Prigge M."/>
            <person name="Reiss B."/>
            <person name="Renner T."/>
            <person name="Rombauts S."/>
            <person name="Rushton P."/>
            <person name="Sanderfoot A."/>
            <person name="Schween G."/>
            <person name="Shiu S.-H."/>
            <person name="Stueber K."/>
            <person name="Theodoulou F.L."/>
            <person name="Tu H."/>
            <person name="Van de Peer Y."/>
            <person name="Verrier P.J."/>
            <person name="Waters E."/>
            <person name="Wood A."/>
            <person name="Yang L."/>
            <person name="Cove D."/>
            <person name="Cuming A."/>
            <person name="Hasebe M."/>
            <person name="Lucas S."/>
            <person name="Mishler D.B."/>
            <person name="Reski R."/>
            <person name="Grigoriev I."/>
            <person name="Quatrano R.S."/>
            <person name="Boore J.L."/>
        </authorList>
    </citation>
    <scope>NUCLEOTIDE SEQUENCE [LARGE SCALE GENOMIC DNA]</scope>
    <source>
        <strain evidence="13 14">cv. Gransden 2004</strain>
    </source>
</reference>
<accession>A0A2K1JFZ2</accession>
<dbReference type="EnsemblPlants" id="Pp3c14_1240V3.1">
    <property type="protein sequence ID" value="Pp3c14_1240V3.1"/>
    <property type="gene ID" value="Pp3c14_1240"/>
</dbReference>
<dbReference type="Gramene" id="Pp3c14_1240V3.2">
    <property type="protein sequence ID" value="Pp3c14_1240V3.2"/>
    <property type="gene ID" value="Pp3c14_1240"/>
</dbReference>
<evidence type="ECO:0000256" key="2">
    <source>
        <dbReference type="ARBA" id="ARBA00022723"/>
    </source>
</evidence>
<dbReference type="GO" id="GO:0007033">
    <property type="term" value="P:vacuole organization"/>
    <property type="evidence" value="ECO:0000318"/>
    <property type="project" value="GO_Central"/>
</dbReference>
<dbReference type="Gramene" id="Pp3c14_1240V3.1">
    <property type="protein sequence ID" value="Pp3c14_1240V3.1"/>
    <property type="gene ID" value="Pp3c14_1240"/>
</dbReference>
<dbReference type="OrthoDB" id="1845386at2759"/>
<dbReference type="PANTHER" id="PTHR23323:SF26">
    <property type="entry name" value="VACUOLAR PROTEIN SORTING-ASSOCIATED PROTEIN 18 HOMOLOG"/>
    <property type="match status" value="1"/>
</dbReference>
<dbReference type="GeneID" id="112291342"/>
<gene>
    <name evidence="13" type="primary">LOC112291342</name>
    <name evidence="12" type="ORF">PHYPA_017853</name>
</gene>
<dbReference type="Pfam" id="PF05131">
    <property type="entry name" value="Pep3_Vps18"/>
    <property type="match status" value="1"/>
</dbReference>
<evidence type="ECO:0000256" key="9">
    <source>
        <dbReference type="SAM" id="MobiDB-lite"/>
    </source>
</evidence>
<evidence type="ECO:0000313" key="13">
    <source>
        <dbReference type="EnsemblPlants" id="Pp3c14_1240V3.1"/>
    </source>
</evidence>
<dbReference type="GO" id="GO:0005768">
    <property type="term" value="C:endosome"/>
    <property type="evidence" value="ECO:0000318"/>
    <property type="project" value="GO_Central"/>
</dbReference>
<evidence type="ECO:0000256" key="5">
    <source>
        <dbReference type="ARBA" id="ARBA00023136"/>
    </source>
</evidence>
<dbReference type="KEGG" id="ppp:112291342"/>
<dbReference type="AlphaFoldDB" id="A0A2K1JFZ2"/>
<dbReference type="Gramene" id="Pp3c14_1240V3.3">
    <property type="protein sequence ID" value="Pp3c14_1240V3.3"/>
    <property type="gene ID" value="Pp3c14_1240"/>
</dbReference>
<dbReference type="EnsemblPlants" id="Pp3c14_1240V3.2">
    <property type="protein sequence ID" value="Pp3c14_1240V3.2"/>
    <property type="gene ID" value="Pp3c14_1240"/>
</dbReference>
<feature type="domain" description="Pep3/Vps18 beta-propeller" evidence="10">
    <location>
        <begin position="37"/>
        <end position="392"/>
    </location>
</feature>
<name>A0A2K1JFZ2_PHYPA</name>
<dbReference type="GO" id="GO:0030674">
    <property type="term" value="F:protein-macromolecule adaptor activity"/>
    <property type="evidence" value="ECO:0000318"/>
    <property type="project" value="GO_Central"/>
</dbReference>
<protein>
    <submittedName>
        <fullName evidence="12 13">Uncharacterized protein</fullName>
    </submittedName>
</protein>
<dbReference type="GO" id="GO:0008270">
    <property type="term" value="F:zinc ion binding"/>
    <property type="evidence" value="ECO:0007669"/>
    <property type="project" value="UniProtKB-KW"/>
</dbReference>
<dbReference type="InterPro" id="IPR000547">
    <property type="entry name" value="Clathrin_H-chain/VPS_repeat"/>
</dbReference>